<proteinExistence type="predicted"/>
<organism evidence="1 2">
    <name type="scientific">Streptococcus phage CHPC1042</name>
    <dbReference type="NCBI Taxonomy" id="2365016"/>
    <lineage>
        <taxon>Viruses</taxon>
        <taxon>Duplodnaviria</taxon>
        <taxon>Heunggongvirae</taxon>
        <taxon>Uroviricota</taxon>
        <taxon>Caudoviricetes</taxon>
        <taxon>Aliceevansviridae</taxon>
        <taxon>Brussowvirus</taxon>
        <taxon>Brussowvirus CHPC1042</taxon>
    </lineage>
</organism>
<dbReference type="Proteomes" id="UP000275438">
    <property type="component" value="Segment"/>
</dbReference>
<dbReference type="EMBL" id="MH937494">
    <property type="protein sequence ID" value="AZF91562.1"/>
    <property type="molecule type" value="Genomic_DNA"/>
</dbReference>
<protein>
    <submittedName>
        <fullName evidence="1">Uncharacterized protein</fullName>
    </submittedName>
</protein>
<evidence type="ECO:0000313" key="2">
    <source>
        <dbReference type="Proteomes" id="UP000275438"/>
    </source>
</evidence>
<accession>A0A3G8FCJ4</accession>
<keyword evidence="2" id="KW-1185">Reference proteome</keyword>
<reference evidence="1 2" key="1">
    <citation type="submission" date="2018-09" db="EMBL/GenBank/DDBJ databases">
        <title>A comparative genomics approach for identifying host-range determinants of bacteriophages infecting Streptococcus thermophilus.</title>
        <authorList>
            <person name="Szymczak P."/>
            <person name="Rau M.H."/>
            <person name="Monteiro J.M."/>
            <person name="de Pinho M.G."/>
            <person name="Filipe S.R."/>
            <person name="Vogensen F.K."/>
            <person name="Zeidan A."/>
            <person name="Janzen T."/>
        </authorList>
    </citation>
    <scope>NUCLEOTIDE SEQUENCE [LARGE SCALE GENOMIC DNA]</scope>
</reference>
<sequence length="114" mass="13182">MNALVFVKLINLQEKVTKQFTIRKDNENIMTLQQLAMKSGKPYAEQLSLFAEDSLAKLSPSQVKEKDSLMKLVERLKKRQSKDLQLLTLEIVSIFQFQTQKQDVAELVNRSLKL</sequence>
<name>A0A3G8FCJ4_9CAUD</name>
<evidence type="ECO:0000313" key="1">
    <source>
        <dbReference type="EMBL" id="AZF91562.1"/>
    </source>
</evidence>
<gene>
    <name evidence="1" type="ORF">CHPC1042_0053</name>
</gene>